<dbReference type="Gene3D" id="1.20.120.330">
    <property type="entry name" value="Nucleotidyltransferases domain 2"/>
    <property type="match status" value="1"/>
</dbReference>
<keyword evidence="1" id="KW-0175">Coiled coil</keyword>
<evidence type="ECO:0000313" key="2">
    <source>
        <dbReference type="EMBL" id="KEI45494.1"/>
    </source>
</evidence>
<organism evidence="2 3">
    <name type="scientific">Saccharopolyspora rectivirgula</name>
    <dbReference type="NCBI Taxonomy" id="28042"/>
    <lineage>
        <taxon>Bacteria</taxon>
        <taxon>Bacillati</taxon>
        <taxon>Actinomycetota</taxon>
        <taxon>Actinomycetes</taxon>
        <taxon>Pseudonocardiales</taxon>
        <taxon>Pseudonocardiaceae</taxon>
        <taxon>Saccharopolyspora</taxon>
    </lineage>
</organism>
<dbReference type="EMBL" id="JNVU01000012">
    <property type="protein sequence ID" value="KEI45494.1"/>
    <property type="molecule type" value="Genomic_DNA"/>
</dbReference>
<dbReference type="STRING" id="28042.GU90_03355"/>
<gene>
    <name evidence="2" type="ORF">GU90_03355</name>
</gene>
<accession>A0A073BCJ3</accession>
<dbReference type="Proteomes" id="UP000031419">
    <property type="component" value="Unassembled WGS sequence"/>
</dbReference>
<protein>
    <submittedName>
        <fullName evidence="2">Uncharacterized protein</fullName>
    </submittedName>
</protein>
<evidence type="ECO:0000256" key="1">
    <source>
        <dbReference type="SAM" id="Coils"/>
    </source>
</evidence>
<name>A0A073BCJ3_9PSEU</name>
<dbReference type="AlphaFoldDB" id="A0A073BCJ3"/>
<reference evidence="2 3" key="1">
    <citation type="submission" date="2014-06" db="EMBL/GenBank/DDBJ databases">
        <title>Saccharopolyspora rectivirgula DSM-43113 Genome sequencing.</title>
        <authorList>
            <person name="Barrera C."/>
            <person name="Millon L."/>
            <person name="Rognon B."/>
            <person name="Zaugg C."/>
            <person name="Monod M."/>
        </authorList>
    </citation>
    <scope>NUCLEOTIDE SEQUENCE [LARGE SCALE GENOMIC DNA]</scope>
    <source>
        <strain evidence="2 3">DSM 43113</strain>
    </source>
</reference>
<sequence>MSALDEVLAALATAEELLQQAQRELAAGRSALDEASQALDGLELAAPATAVPAGLQRAGGEVERVQGLLDEVSDAVRGFAAGL</sequence>
<evidence type="ECO:0000313" key="3">
    <source>
        <dbReference type="Proteomes" id="UP000031419"/>
    </source>
</evidence>
<proteinExistence type="predicted"/>
<keyword evidence="3" id="KW-1185">Reference proteome</keyword>
<feature type="coiled-coil region" evidence="1">
    <location>
        <begin position="4"/>
        <end position="38"/>
    </location>
</feature>
<comment type="caution">
    <text evidence="2">The sequence shown here is derived from an EMBL/GenBank/DDBJ whole genome shotgun (WGS) entry which is preliminary data.</text>
</comment>
<dbReference type="RefSeq" id="WP_029720780.1">
    <property type="nucleotide sequence ID" value="NZ_JAJUIW010000022.1"/>
</dbReference>